<dbReference type="Pfam" id="PF07534">
    <property type="entry name" value="TLD"/>
    <property type="match status" value="1"/>
</dbReference>
<sequence length="457" mass="53881">MEIYKENITIDFQQFFEEDYNVIIYAGEEPNVKELHAHSIILRCRSQYFRTAFSSNWAEKKDGMYILKKPNITGNIFQIILSYIYSGTINFSQIEQTKYLELLKAADELGFDKIIENLQLYLINHQQDYLKSDPIGILQIVFLFEQLILLKDFCLKLICQETKILFEGVNFLTVPAHTLELLLQQDELALDEIDIWNYLIKWAHAQNPTIERDPLKWTEEDNKIMKETINKLIKLIRFQNFSIEDYINKISPYKKLLPKNLISDILQISNMKSFELDSSIIPVQKDLYPLLFLNWINNEDNIIYKTRNFLQYEFKLILRGSRDGFDGEVFHNKCDNKKETITIVKIKDSNKLIGGYNPLGWDGNDFKNTLNSFIFLFDDYKDINTGKIGRVIEKQCAIRCIQKWGPLFGKINNYSNDIMMTPNGEWSSSPNSYPDINIPRNFKIDDYEVFQILKRKF</sequence>
<dbReference type="InterPro" id="IPR000210">
    <property type="entry name" value="BTB/POZ_dom"/>
</dbReference>
<dbReference type="Proteomes" id="UP000233469">
    <property type="component" value="Unassembled WGS sequence"/>
</dbReference>
<evidence type="ECO:0000313" key="4">
    <source>
        <dbReference type="Proteomes" id="UP000233469"/>
    </source>
</evidence>
<reference evidence="3 4" key="1">
    <citation type="submission" date="2016-04" db="EMBL/GenBank/DDBJ databases">
        <title>Genome analyses suggest a sexual origin of heterokaryosis in a supposedly ancient asexual fungus.</title>
        <authorList>
            <person name="Ropars J."/>
            <person name="Sedzielewska K."/>
            <person name="Noel J."/>
            <person name="Charron P."/>
            <person name="Farinelli L."/>
            <person name="Marton T."/>
            <person name="Kruger M."/>
            <person name="Pelin A."/>
            <person name="Brachmann A."/>
            <person name="Corradi N."/>
        </authorList>
    </citation>
    <scope>NUCLEOTIDE SEQUENCE [LARGE SCALE GENOMIC DNA]</scope>
    <source>
        <strain evidence="3 4">C2</strain>
    </source>
</reference>
<dbReference type="VEuPathDB" id="FungiDB:RhiirA1_502835"/>
<dbReference type="VEuPathDB" id="FungiDB:RhiirFUN_000861"/>
<dbReference type="EMBL" id="LLXL01001218">
    <property type="protein sequence ID" value="PKK65668.1"/>
    <property type="molecule type" value="Genomic_DNA"/>
</dbReference>
<feature type="domain" description="TLDc" evidence="2">
    <location>
        <begin position="289"/>
        <end position="453"/>
    </location>
</feature>
<dbReference type="VEuPathDB" id="FungiDB:FUN_020322"/>
<gene>
    <name evidence="3" type="ORF">RhiirC2_853434</name>
</gene>
<dbReference type="PANTHER" id="PTHR24410">
    <property type="entry name" value="HL07962P-RELATED"/>
    <property type="match status" value="1"/>
</dbReference>
<dbReference type="InterPro" id="IPR051481">
    <property type="entry name" value="BTB-POZ/Galectin-3-binding"/>
</dbReference>
<dbReference type="InterPro" id="IPR011333">
    <property type="entry name" value="SKP1/BTB/POZ_sf"/>
</dbReference>
<dbReference type="Gene3D" id="1.25.40.420">
    <property type="match status" value="1"/>
</dbReference>
<evidence type="ECO:0000259" key="2">
    <source>
        <dbReference type="PROSITE" id="PS51886"/>
    </source>
</evidence>
<dbReference type="PROSITE" id="PS51886">
    <property type="entry name" value="TLDC"/>
    <property type="match status" value="1"/>
</dbReference>
<dbReference type="AlphaFoldDB" id="A0A2N1MVM6"/>
<organism evidence="3 4">
    <name type="scientific">Rhizophagus irregularis</name>
    <dbReference type="NCBI Taxonomy" id="588596"/>
    <lineage>
        <taxon>Eukaryota</taxon>
        <taxon>Fungi</taxon>
        <taxon>Fungi incertae sedis</taxon>
        <taxon>Mucoromycota</taxon>
        <taxon>Glomeromycotina</taxon>
        <taxon>Glomeromycetes</taxon>
        <taxon>Glomerales</taxon>
        <taxon>Glomeraceae</taxon>
        <taxon>Rhizophagus</taxon>
    </lineage>
</organism>
<dbReference type="Pfam" id="PF00651">
    <property type="entry name" value="BTB"/>
    <property type="match status" value="1"/>
</dbReference>
<dbReference type="SMART" id="SM00225">
    <property type="entry name" value="BTB"/>
    <property type="match status" value="1"/>
</dbReference>
<evidence type="ECO:0000259" key="1">
    <source>
        <dbReference type="PROSITE" id="PS50097"/>
    </source>
</evidence>
<accession>A0A2N1MVM6</accession>
<name>A0A2N1MVM6_9GLOM</name>
<dbReference type="InterPro" id="IPR011705">
    <property type="entry name" value="BACK"/>
</dbReference>
<dbReference type="InterPro" id="IPR006571">
    <property type="entry name" value="TLDc_dom"/>
</dbReference>
<dbReference type="PANTHER" id="PTHR24410:SF23">
    <property type="entry name" value="BTB DOMAIN-CONTAINING PROTEIN-RELATED"/>
    <property type="match status" value="1"/>
</dbReference>
<feature type="domain" description="BTB" evidence="1">
    <location>
        <begin position="20"/>
        <end position="93"/>
    </location>
</feature>
<reference evidence="3 4" key="2">
    <citation type="submission" date="2017-10" db="EMBL/GenBank/DDBJ databases">
        <title>Extensive intraspecific genome diversity in a model arbuscular mycorrhizal fungus.</title>
        <authorList>
            <person name="Chen E.C.H."/>
            <person name="Morin E."/>
            <person name="Baudet D."/>
            <person name="Noel J."/>
            <person name="Ndikumana S."/>
            <person name="Charron P."/>
            <person name="St-Onge C."/>
            <person name="Giorgi J."/>
            <person name="Grigoriev I.V."/>
            <person name="Roux C."/>
            <person name="Martin F.M."/>
            <person name="Corradi N."/>
        </authorList>
    </citation>
    <scope>NUCLEOTIDE SEQUENCE [LARGE SCALE GENOMIC DNA]</scope>
    <source>
        <strain evidence="3 4">C2</strain>
    </source>
</reference>
<dbReference type="PROSITE" id="PS50097">
    <property type="entry name" value="BTB"/>
    <property type="match status" value="1"/>
</dbReference>
<dbReference type="Gene3D" id="3.30.710.10">
    <property type="entry name" value="Potassium Channel Kv1.1, Chain A"/>
    <property type="match status" value="1"/>
</dbReference>
<comment type="caution">
    <text evidence="3">The sequence shown here is derived from an EMBL/GenBank/DDBJ whole genome shotgun (WGS) entry which is preliminary data.</text>
</comment>
<evidence type="ECO:0000313" key="3">
    <source>
        <dbReference type="EMBL" id="PKK65668.1"/>
    </source>
</evidence>
<dbReference type="Pfam" id="PF07707">
    <property type="entry name" value="BACK"/>
    <property type="match status" value="1"/>
</dbReference>
<dbReference type="SUPFAM" id="SSF54695">
    <property type="entry name" value="POZ domain"/>
    <property type="match status" value="1"/>
</dbReference>
<protein>
    <submittedName>
        <fullName evidence="3">BTB-domain-containing protein</fullName>
    </submittedName>
</protein>
<proteinExistence type="predicted"/>
<dbReference type="CDD" id="cd18186">
    <property type="entry name" value="BTB_POZ_ZBTB_KLHL-like"/>
    <property type="match status" value="1"/>
</dbReference>